<evidence type="ECO:0000256" key="9">
    <source>
        <dbReference type="SAM" id="Phobius"/>
    </source>
</evidence>
<evidence type="ECO:0000256" key="7">
    <source>
        <dbReference type="ARBA" id="ARBA00023136"/>
    </source>
</evidence>
<evidence type="ECO:0000256" key="8">
    <source>
        <dbReference type="ARBA" id="ARBA00037998"/>
    </source>
</evidence>
<comment type="subcellular location">
    <subcellularLocation>
        <location evidence="1">Cell membrane</location>
        <topology evidence="1">Multi-pass membrane protein</topology>
    </subcellularLocation>
</comment>
<dbReference type="EMBL" id="FORA01000001">
    <property type="protein sequence ID" value="SFI32056.1"/>
    <property type="molecule type" value="Genomic_DNA"/>
</dbReference>
<evidence type="ECO:0000256" key="3">
    <source>
        <dbReference type="ARBA" id="ARBA00022475"/>
    </source>
</evidence>
<dbReference type="AlphaFoldDB" id="A0A1I3H8J5"/>
<dbReference type="OrthoDB" id="9807115at2"/>
<feature type="transmembrane region" description="Helical" evidence="9">
    <location>
        <begin position="307"/>
        <end position="327"/>
    </location>
</feature>
<keyword evidence="2" id="KW-0813">Transport</keyword>
<feature type="transmembrane region" description="Helical" evidence="9">
    <location>
        <begin position="191"/>
        <end position="210"/>
    </location>
</feature>
<sequence length="337" mass="36226">MRAFTQRYPVWSALIGLAALILLYAIFAPWSDAAEDIFGRKRIFLNALFGGITLGALYFLVASGFTLIFGLMKNVNLAHGSLYLFGGYMGYLWVDLTGLWIWAFPVVFIIVALIGVVLQYVVFRRMEGEDLRQTLVTIGIGIVAADIMLWIWGGQSYTILTPEWLSGPTKLPIISSIRDSGEIVYLSYPQVRIAILVASIVIGLGMWFALNKTRIGMLIRAGVDDKEMLTATGVRIQLVFVGVFAFGAGLAGIAGIVGGTFQSISPGEDTRFLLASLVVVIVGGMGSIPGAALGALIIGLADQLGSVYMPTYSVVLSFLIMALVLAFRPQGLLGGGR</sequence>
<dbReference type="PANTHER" id="PTHR11795:SF442">
    <property type="entry name" value="ABC TRANSPORTER ATP-BINDING PROTEIN"/>
    <property type="match status" value="1"/>
</dbReference>
<dbReference type="GO" id="GO:0005886">
    <property type="term" value="C:plasma membrane"/>
    <property type="evidence" value="ECO:0007669"/>
    <property type="project" value="UniProtKB-SubCell"/>
</dbReference>
<comment type="similarity">
    <text evidence="8">Belongs to the binding-protein-dependent transport system permease family. LivHM subfamily.</text>
</comment>
<evidence type="ECO:0000256" key="6">
    <source>
        <dbReference type="ARBA" id="ARBA00022989"/>
    </source>
</evidence>
<dbReference type="PANTHER" id="PTHR11795">
    <property type="entry name" value="BRANCHED-CHAIN AMINO ACID TRANSPORT SYSTEM PERMEASE PROTEIN LIVH"/>
    <property type="match status" value="1"/>
</dbReference>
<keyword evidence="4 9" id="KW-0812">Transmembrane</keyword>
<accession>A0A1I3H8J5</accession>
<keyword evidence="11" id="KW-1185">Reference proteome</keyword>
<feature type="transmembrane region" description="Helical" evidence="9">
    <location>
        <begin position="238"/>
        <end position="261"/>
    </location>
</feature>
<dbReference type="InterPro" id="IPR001851">
    <property type="entry name" value="ABC_transp_permease"/>
</dbReference>
<dbReference type="GO" id="GO:0022857">
    <property type="term" value="F:transmembrane transporter activity"/>
    <property type="evidence" value="ECO:0007669"/>
    <property type="project" value="InterPro"/>
</dbReference>
<dbReference type="GO" id="GO:0006865">
    <property type="term" value="P:amino acid transport"/>
    <property type="evidence" value="ECO:0007669"/>
    <property type="project" value="UniProtKB-KW"/>
</dbReference>
<evidence type="ECO:0000313" key="10">
    <source>
        <dbReference type="EMBL" id="SFI32056.1"/>
    </source>
</evidence>
<keyword evidence="6 9" id="KW-1133">Transmembrane helix</keyword>
<feature type="transmembrane region" description="Helical" evidence="9">
    <location>
        <begin position="76"/>
        <end position="94"/>
    </location>
</feature>
<dbReference type="Pfam" id="PF02653">
    <property type="entry name" value="BPD_transp_2"/>
    <property type="match status" value="1"/>
</dbReference>
<evidence type="ECO:0000256" key="5">
    <source>
        <dbReference type="ARBA" id="ARBA00022970"/>
    </source>
</evidence>
<reference evidence="10 11" key="1">
    <citation type="submission" date="2016-10" db="EMBL/GenBank/DDBJ databases">
        <authorList>
            <person name="de Groot N.N."/>
        </authorList>
    </citation>
    <scope>NUCLEOTIDE SEQUENCE [LARGE SCALE GENOMIC DNA]</scope>
    <source>
        <strain evidence="10 11">DSM 19073</strain>
    </source>
</reference>
<dbReference type="InterPro" id="IPR052157">
    <property type="entry name" value="BCAA_transport_permease"/>
</dbReference>
<evidence type="ECO:0000313" key="11">
    <source>
        <dbReference type="Proteomes" id="UP000199110"/>
    </source>
</evidence>
<evidence type="ECO:0000256" key="2">
    <source>
        <dbReference type="ARBA" id="ARBA00022448"/>
    </source>
</evidence>
<organism evidence="10 11">
    <name type="scientific">Jannaschia pohangensis</name>
    <dbReference type="NCBI Taxonomy" id="390807"/>
    <lineage>
        <taxon>Bacteria</taxon>
        <taxon>Pseudomonadati</taxon>
        <taxon>Pseudomonadota</taxon>
        <taxon>Alphaproteobacteria</taxon>
        <taxon>Rhodobacterales</taxon>
        <taxon>Roseobacteraceae</taxon>
        <taxon>Jannaschia</taxon>
    </lineage>
</organism>
<dbReference type="Proteomes" id="UP000199110">
    <property type="component" value="Unassembled WGS sequence"/>
</dbReference>
<dbReference type="CDD" id="cd06582">
    <property type="entry name" value="TM_PBP1_LivH_like"/>
    <property type="match status" value="1"/>
</dbReference>
<feature type="transmembrane region" description="Helical" evidence="9">
    <location>
        <begin position="273"/>
        <end position="300"/>
    </location>
</feature>
<keyword evidence="3" id="KW-1003">Cell membrane</keyword>
<feature type="transmembrane region" description="Helical" evidence="9">
    <location>
        <begin position="43"/>
        <end position="69"/>
    </location>
</feature>
<gene>
    <name evidence="10" type="ORF">SAMN04488095_0496</name>
</gene>
<protein>
    <submittedName>
        <fullName evidence="10">Amino acid/amide ABC transporter membrane protein 1, HAAT family</fullName>
    </submittedName>
</protein>
<proteinExistence type="inferred from homology"/>
<evidence type="ECO:0000256" key="1">
    <source>
        <dbReference type="ARBA" id="ARBA00004651"/>
    </source>
</evidence>
<keyword evidence="5" id="KW-0029">Amino-acid transport</keyword>
<keyword evidence="7 9" id="KW-0472">Membrane</keyword>
<name>A0A1I3H8J5_9RHOB</name>
<feature type="transmembrane region" description="Helical" evidence="9">
    <location>
        <begin position="100"/>
        <end position="123"/>
    </location>
</feature>
<feature type="transmembrane region" description="Helical" evidence="9">
    <location>
        <begin position="135"/>
        <end position="153"/>
    </location>
</feature>
<dbReference type="STRING" id="390807.SAMN04488095_0496"/>
<evidence type="ECO:0000256" key="4">
    <source>
        <dbReference type="ARBA" id="ARBA00022692"/>
    </source>
</evidence>
<dbReference type="RefSeq" id="WP_092776776.1">
    <property type="nucleotide sequence ID" value="NZ_FORA01000001.1"/>
</dbReference>